<dbReference type="Proteomes" id="UP001596052">
    <property type="component" value="Unassembled WGS sequence"/>
</dbReference>
<feature type="signal peptide" evidence="1">
    <location>
        <begin position="1"/>
        <end position="29"/>
    </location>
</feature>
<reference evidence="3" key="1">
    <citation type="journal article" date="2019" name="Int. J. Syst. Evol. Microbiol.">
        <title>The Global Catalogue of Microorganisms (GCM) 10K type strain sequencing project: providing services to taxonomists for standard genome sequencing and annotation.</title>
        <authorList>
            <consortium name="The Broad Institute Genomics Platform"/>
            <consortium name="The Broad Institute Genome Sequencing Center for Infectious Disease"/>
            <person name="Wu L."/>
            <person name="Ma J."/>
        </authorList>
    </citation>
    <scope>NUCLEOTIDE SEQUENCE [LARGE SCALE GENOMIC DNA]</scope>
    <source>
        <strain evidence="3">CGMCC 4.1469</strain>
    </source>
</reference>
<feature type="chain" id="PRO_5047382309" description="Lipoprotein" evidence="1">
    <location>
        <begin position="30"/>
        <end position="172"/>
    </location>
</feature>
<evidence type="ECO:0000313" key="2">
    <source>
        <dbReference type="EMBL" id="MFC5457920.1"/>
    </source>
</evidence>
<name>A0ABW0KWX7_9BACT</name>
<gene>
    <name evidence="2" type="ORF">ACFQDI_23825</name>
</gene>
<dbReference type="PROSITE" id="PS51257">
    <property type="entry name" value="PROKAR_LIPOPROTEIN"/>
    <property type="match status" value="1"/>
</dbReference>
<protein>
    <recommendedName>
        <fullName evidence="4">Lipoprotein</fullName>
    </recommendedName>
</protein>
<accession>A0ABW0KWX7</accession>
<dbReference type="EMBL" id="JBHSMQ010000014">
    <property type="protein sequence ID" value="MFC5457920.1"/>
    <property type="molecule type" value="Genomic_DNA"/>
</dbReference>
<sequence>MKTPCPAILSIFQRWQAWLLQAMVLTALAACSLPAGHGGLSAAPAPYVQGIYQGSYTYGSAYHKLAGKTVPFEISLKQARGSSRIRGVVRESYTGFGTLQDGFVWADITGTCESDAGFTRLKFTKTYRQSKEPPVNYSGSLPPGSSLLSGTWYFPSKPSDSGMFQISNMHVP</sequence>
<comment type="caution">
    <text evidence="2">The sequence shown here is derived from an EMBL/GenBank/DDBJ whole genome shotgun (WGS) entry which is preliminary data.</text>
</comment>
<organism evidence="2 3">
    <name type="scientific">Prosthecobacter fluviatilis</name>
    <dbReference type="NCBI Taxonomy" id="445931"/>
    <lineage>
        <taxon>Bacteria</taxon>
        <taxon>Pseudomonadati</taxon>
        <taxon>Verrucomicrobiota</taxon>
        <taxon>Verrucomicrobiia</taxon>
        <taxon>Verrucomicrobiales</taxon>
        <taxon>Verrucomicrobiaceae</taxon>
        <taxon>Prosthecobacter</taxon>
    </lineage>
</organism>
<proteinExistence type="predicted"/>
<keyword evidence="3" id="KW-1185">Reference proteome</keyword>
<evidence type="ECO:0000256" key="1">
    <source>
        <dbReference type="SAM" id="SignalP"/>
    </source>
</evidence>
<dbReference type="RefSeq" id="WP_377171742.1">
    <property type="nucleotide sequence ID" value="NZ_JBHSMQ010000014.1"/>
</dbReference>
<keyword evidence="1" id="KW-0732">Signal</keyword>
<evidence type="ECO:0000313" key="3">
    <source>
        <dbReference type="Proteomes" id="UP001596052"/>
    </source>
</evidence>
<evidence type="ECO:0008006" key="4">
    <source>
        <dbReference type="Google" id="ProtNLM"/>
    </source>
</evidence>